<protein>
    <recommendedName>
        <fullName evidence="3">Programmed cell death protein 2 C-terminal domain-containing protein</fullName>
    </recommendedName>
</protein>
<dbReference type="PANTHER" id="PTHR12298:SF4">
    <property type="entry name" value="PROGRAMMED CELL DEATH PROTEIN 2"/>
    <property type="match status" value="1"/>
</dbReference>
<sequence length="99" mass="10636">MAGGVELGFAEPVGPDGVWRLRSAQFPSKVGGRPAWLGEAGLPGSDALRCGRCLQPRAFLLQLYAPLPGRPDAFHRSLFVFACRERICASVYGWSSSDA</sequence>
<evidence type="ECO:0008006" key="3">
    <source>
        <dbReference type="Google" id="ProtNLM"/>
    </source>
</evidence>
<dbReference type="GO" id="GO:0005634">
    <property type="term" value="C:nucleus"/>
    <property type="evidence" value="ECO:0007669"/>
    <property type="project" value="TreeGrafter"/>
</dbReference>
<dbReference type="Proteomes" id="UP000694412">
    <property type="component" value="Chromosome 3"/>
</dbReference>
<reference evidence="1" key="2">
    <citation type="submission" date="2025-08" db="UniProtKB">
        <authorList>
            <consortium name="Ensembl"/>
        </authorList>
    </citation>
    <scope>IDENTIFICATION</scope>
</reference>
<name>A0A8C2SW31_COTJA</name>
<evidence type="ECO:0000313" key="2">
    <source>
        <dbReference type="Proteomes" id="UP000694412"/>
    </source>
</evidence>
<keyword evidence="2" id="KW-1185">Reference proteome</keyword>
<dbReference type="PANTHER" id="PTHR12298">
    <property type="entry name" value="PCDC2 PROGRAMMED CELL DEATH PROTEIN 2 -RELATED"/>
    <property type="match status" value="1"/>
</dbReference>
<dbReference type="GeneTree" id="ENSGT00980000199980"/>
<reference evidence="1" key="1">
    <citation type="submission" date="2015-11" db="EMBL/GenBank/DDBJ databases">
        <authorList>
            <consortium name="International Coturnix japonica Genome Analysis Consortium"/>
            <person name="Warren W."/>
            <person name="Burt D.W."/>
            <person name="Antin P.B."/>
            <person name="Lanford R."/>
            <person name="Gros J."/>
            <person name="Wilson R.K."/>
        </authorList>
    </citation>
    <scope>NUCLEOTIDE SEQUENCE [LARGE SCALE GENOMIC DNA]</scope>
</reference>
<reference evidence="1" key="3">
    <citation type="submission" date="2025-09" db="UniProtKB">
        <authorList>
            <consortium name="Ensembl"/>
        </authorList>
    </citation>
    <scope>IDENTIFICATION</scope>
</reference>
<evidence type="ECO:0000313" key="1">
    <source>
        <dbReference type="Ensembl" id="ENSCJPP00005003787.1"/>
    </source>
</evidence>
<organism evidence="1 2">
    <name type="scientific">Coturnix japonica</name>
    <name type="common">Japanese quail</name>
    <name type="synonym">Coturnix coturnix japonica</name>
    <dbReference type="NCBI Taxonomy" id="93934"/>
    <lineage>
        <taxon>Eukaryota</taxon>
        <taxon>Metazoa</taxon>
        <taxon>Chordata</taxon>
        <taxon>Craniata</taxon>
        <taxon>Vertebrata</taxon>
        <taxon>Euteleostomi</taxon>
        <taxon>Archelosauria</taxon>
        <taxon>Archosauria</taxon>
        <taxon>Dinosauria</taxon>
        <taxon>Saurischia</taxon>
        <taxon>Theropoda</taxon>
        <taxon>Coelurosauria</taxon>
        <taxon>Aves</taxon>
        <taxon>Neognathae</taxon>
        <taxon>Galloanserae</taxon>
        <taxon>Galliformes</taxon>
        <taxon>Phasianidae</taxon>
        <taxon>Perdicinae</taxon>
        <taxon>Coturnix</taxon>
    </lineage>
</organism>
<dbReference type="AlphaFoldDB" id="A0A8C2SW31"/>
<dbReference type="Ensembl" id="ENSCJPT00005006606.1">
    <property type="protein sequence ID" value="ENSCJPP00005003787.1"/>
    <property type="gene ID" value="ENSCJPG00005003909.1"/>
</dbReference>
<proteinExistence type="predicted"/>
<accession>A0A8C2SW31</accession>